<reference evidence="5" key="2">
    <citation type="submission" date="2021-10" db="EMBL/GenBank/DDBJ databases">
        <title>Phylogenomics reveals ancestral predisposition of the termite-cultivated fungus Termitomyces towards a domesticated lifestyle.</title>
        <authorList>
            <person name="Auxier B."/>
            <person name="Grum-Grzhimaylo A."/>
            <person name="Cardenas M.E."/>
            <person name="Lodge J.D."/>
            <person name="Laessoe T."/>
            <person name="Pedersen O."/>
            <person name="Smith M.E."/>
            <person name="Kuyper T.W."/>
            <person name="Franco-Molano E.A."/>
            <person name="Baroni T.J."/>
            <person name="Aanen D.K."/>
        </authorList>
    </citation>
    <scope>NUCLEOTIDE SEQUENCE</scope>
    <source>
        <strain evidence="5">AP01</strain>
        <tissue evidence="5">Mycelium</tissue>
    </source>
</reference>
<feature type="non-terminal residue" evidence="5">
    <location>
        <position position="477"/>
    </location>
</feature>
<evidence type="ECO:0000313" key="5">
    <source>
        <dbReference type="EMBL" id="KAG5640316.1"/>
    </source>
</evidence>
<feature type="domain" description="Thioester reductase (TE)" evidence="4">
    <location>
        <begin position="73"/>
        <end position="319"/>
    </location>
</feature>
<accession>A0A9P7K6M6</accession>
<keyword evidence="6" id="KW-1185">Reference proteome</keyword>
<dbReference type="InterPro" id="IPR013120">
    <property type="entry name" value="FAR_NAD-bd"/>
</dbReference>
<dbReference type="Proteomes" id="UP000775547">
    <property type="component" value="Unassembled WGS sequence"/>
</dbReference>
<keyword evidence="2" id="KW-0597">Phosphoprotein</keyword>
<feature type="region of interest" description="Disordered" evidence="3">
    <location>
        <begin position="1"/>
        <end position="33"/>
    </location>
</feature>
<proteinExistence type="predicted"/>
<evidence type="ECO:0000256" key="2">
    <source>
        <dbReference type="ARBA" id="ARBA00022553"/>
    </source>
</evidence>
<dbReference type="Pfam" id="PF07993">
    <property type="entry name" value="NAD_binding_4"/>
    <property type="match status" value="1"/>
</dbReference>
<evidence type="ECO:0000256" key="3">
    <source>
        <dbReference type="SAM" id="MobiDB-lite"/>
    </source>
</evidence>
<evidence type="ECO:0000259" key="4">
    <source>
        <dbReference type="Pfam" id="PF07993"/>
    </source>
</evidence>
<name>A0A9P7K6M6_9AGAR</name>
<dbReference type="InterPro" id="IPR036291">
    <property type="entry name" value="NAD(P)-bd_dom_sf"/>
</dbReference>
<keyword evidence="1" id="KW-0596">Phosphopantetheine</keyword>
<feature type="compositionally biased region" description="Basic and acidic residues" evidence="3">
    <location>
        <begin position="16"/>
        <end position="33"/>
    </location>
</feature>
<dbReference type="PANTHER" id="PTHR44845">
    <property type="entry name" value="CARRIER DOMAIN-CONTAINING PROTEIN"/>
    <property type="match status" value="1"/>
</dbReference>
<dbReference type="OrthoDB" id="429813at2759"/>
<gene>
    <name evidence="5" type="ORF">DXG03_009254</name>
</gene>
<dbReference type="AlphaFoldDB" id="A0A9P7K6M6"/>
<dbReference type="Gene3D" id="3.40.50.720">
    <property type="entry name" value="NAD(P)-binding Rossmann-like Domain"/>
    <property type="match status" value="1"/>
</dbReference>
<protein>
    <recommendedName>
        <fullName evidence="4">Thioester reductase (TE) domain-containing protein</fullName>
    </recommendedName>
</protein>
<dbReference type="PANTHER" id="PTHR44845:SF1">
    <property type="entry name" value="L-2-AMINOADIPATE REDUCTASE"/>
    <property type="match status" value="1"/>
</dbReference>
<sequence>MTSTRNKTLRVQPRQDIPRHPSTKIRDGRLDENQEQLDHMERLIEEYSRLPPGPSTPSTTRRRDQSSTSSILLTGSTGNLGSDLLASLLHDPSVTKIYALNRPSSQGPASERVHAQFAAKGLDVAALKSEKLVFIEGDTTQPGLGLGDSLYTEISASISMIIHNAWSINLQQDLRFFLPNIVGLRNLVNLGHASSSASTLRFVFISSFFAAQSWNVRYDARPVPEEVLLDTAVGCGIGYGASKHVAERIVARSGLNGTTLRIGQLCGRHANGHWSTSEWVPLAVNASITLGTLPSFAGVSEFLYGDVSTVANGSNSKFLPFIPLDVTAKSIHEVLSSAHPLPDVLNFSHPRPFRWTLLNDAVFEVISAQKGYYPLRSVSISEWVVQAEHSEQLRQRRHPVMKILPLLRSLALQDDDVLRKGTQDTEHLPRPRLSTSKAQDHSSTLRGLEQVSPADAKRWVEYWISHKHFQSALRQAD</sequence>
<comment type="caution">
    <text evidence="5">The sequence shown here is derived from an EMBL/GenBank/DDBJ whole genome shotgun (WGS) entry which is preliminary data.</text>
</comment>
<evidence type="ECO:0000313" key="6">
    <source>
        <dbReference type="Proteomes" id="UP000775547"/>
    </source>
</evidence>
<reference evidence="5" key="1">
    <citation type="submission" date="2020-07" db="EMBL/GenBank/DDBJ databases">
        <authorList>
            <person name="Nieuwenhuis M."/>
            <person name="Van De Peppel L.J.J."/>
        </authorList>
    </citation>
    <scope>NUCLEOTIDE SEQUENCE</scope>
    <source>
        <strain evidence="5">AP01</strain>
        <tissue evidence="5">Mycelium</tissue>
    </source>
</reference>
<organism evidence="5 6">
    <name type="scientific">Asterophora parasitica</name>
    <dbReference type="NCBI Taxonomy" id="117018"/>
    <lineage>
        <taxon>Eukaryota</taxon>
        <taxon>Fungi</taxon>
        <taxon>Dikarya</taxon>
        <taxon>Basidiomycota</taxon>
        <taxon>Agaricomycotina</taxon>
        <taxon>Agaricomycetes</taxon>
        <taxon>Agaricomycetidae</taxon>
        <taxon>Agaricales</taxon>
        <taxon>Tricholomatineae</taxon>
        <taxon>Lyophyllaceae</taxon>
        <taxon>Asterophora</taxon>
    </lineage>
</organism>
<evidence type="ECO:0000256" key="1">
    <source>
        <dbReference type="ARBA" id="ARBA00022450"/>
    </source>
</evidence>
<feature type="compositionally biased region" description="Polar residues" evidence="3">
    <location>
        <begin position="433"/>
        <end position="445"/>
    </location>
</feature>
<dbReference type="SUPFAM" id="SSF51735">
    <property type="entry name" value="NAD(P)-binding Rossmann-fold domains"/>
    <property type="match status" value="1"/>
</dbReference>
<feature type="region of interest" description="Disordered" evidence="3">
    <location>
        <begin position="45"/>
        <end position="74"/>
    </location>
</feature>
<feature type="region of interest" description="Disordered" evidence="3">
    <location>
        <begin position="422"/>
        <end position="449"/>
    </location>
</feature>
<dbReference type="EMBL" id="JABCKV010000863">
    <property type="protein sequence ID" value="KAG5640316.1"/>
    <property type="molecule type" value="Genomic_DNA"/>
</dbReference>